<evidence type="ECO:0000256" key="1">
    <source>
        <dbReference type="SAM" id="Phobius"/>
    </source>
</evidence>
<gene>
    <name evidence="2" type="ORF">FLM02_20070</name>
</gene>
<organism evidence="2 3">
    <name type="scientific">Vibrio cholerae</name>
    <dbReference type="NCBI Taxonomy" id="666"/>
    <lineage>
        <taxon>Bacteria</taxon>
        <taxon>Pseudomonadati</taxon>
        <taxon>Pseudomonadota</taxon>
        <taxon>Gammaproteobacteria</taxon>
        <taxon>Vibrionales</taxon>
        <taxon>Vibrionaceae</taxon>
        <taxon>Vibrio</taxon>
    </lineage>
</organism>
<evidence type="ECO:0000313" key="2">
    <source>
        <dbReference type="EMBL" id="TQP07496.1"/>
    </source>
</evidence>
<dbReference type="EMBL" id="VIOS01000208">
    <property type="protein sequence ID" value="TQP07496.1"/>
    <property type="molecule type" value="Genomic_DNA"/>
</dbReference>
<feature type="transmembrane region" description="Helical" evidence="1">
    <location>
        <begin position="28"/>
        <end position="47"/>
    </location>
</feature>
<name>A0A544GBD4_VIBCL</name>
<protein>
    <submittedName>
        <fullName evidence="2">Uncharacterized protein</fullName>
    </submittedName>
</protein>
<proteinExistence type="predicted"/>
<comment type="caution">
    <text evidence="2">The sequence shown here is derived from an EMBL/GenBank/DDBJ whole genome shotgun (WGS) entry which is preliminary data.</text>
</comment>
<evidence type="ECO:0000313" key="3">
    <source>
        <dbReference type="Proteomes" id="UP000319979"/>
    </source>
</evidence>
<sequence length="92" mass="10814">MKIKTLFISIIVLFTFRLFYLVDTLENIITFSCVWFAGIGMFLITFLRDKNWVIILLGVYADNPIAMFLYRFFSIIIMIVIQVVISNDKNFS</sequence>
<reference evidence="2 3" key="1">
    <citation type="submission" date="2019-07" db="EMBL/GenBank/DDBJ databases">
        <title>Phenotypic and genotypic antimicrobial resistance traits of Vibrio cholerae non-O1/non-O139 isolated from a large Austrian lake frequently associated with cases of infection.</title>
        <authorList>
            <person name="Lepuschitz S."/>
            <person name="Baron S."/>
            <person name="Larvor E."/>
            <person name="Granier S."/>
            <person name="Pretzer C."/>
            <person name="Mach R.L."/>
            <person name="Farnleitner A.H."/>
            <person name="Ruppitsch W."/>
            <person name="Pleininger S."/>
            <person name="Indra A."/>
            <person name="Kirschner A.K.T."/>
        </authorList>
    </citation>
    <scope>NUCLEOTIDE SEQUENCE [LARGE SCALE GENOMIC DNA]</scope>
    <source>
        <strain evidence="2 3">A12JL36W90</strain>
    </source>
</reference>
<keyword evidence="1" id="KW-0812">Transmembrane</keyword>
<accession>A0A544GBD4</accession>
<keyword evidence="1" id="KW-0472">Membrane</keyword>
<dbReference type="AlphaFoldDB" id="A0A544GBD4"/>
<feature type="transmembrane region" description="Helical" evidence="1">
    <location>
        <begin position="5"/>
        <end position="22"/>
    </location>
</feature>
<feature type="transmembrane region" description="Helical" evidence="1">
    <location>
        <begin position="68"/>
        <end position="85"/>
    </location>
</feature>
<dbReference type="Proteomes" id="UP000319979">
    <property type="component" value="Unassembled WGS sequence"/>
</dbReference>
<keyword evidence="1" id="KW-1133">Transmembrane helix</keyword>